<evidence type="ECO:0000259" key="7">
    <source>
        <dbReference type="Pfam" id="PF02525"/>
    </source>
</evidence>
<comment type="catalytic activity">
    <reaction evidence="5">
        <text>N,N-dimethyl-1,4-phenylenediamine + anthranilate + 2 NAD(+) = 2-(4-dimethylaminophenyl)diazenylbenzoate + 2 NADH + 2 H(+)</text>
        <dbReference type="Rhea" id="RHEA:55872"/>
        <dbReference type="ChEBI" id="CHEBI:15378"/>
        <dbReference type="ChEBI" id="CHEBI:15783"/>
        <dbReference type="ChEBI" id="CHEBI:16567"/>
        <dbReference type="ChEBI" id="CHEBI:57540"/>
        <dbReference type="ChEBI" id="CHEBI:57945"/>
        <dbReference type="ChEBI" id="CHEBI:71579"/>
        <dbReference type="EC" id="1.7.1.17"/>
    </reaction>
    <physiologicalReaction direction="right-to-left" evidence="5">
        <dbReference type="Rhea" id="RHEA:55874"/>
    </physiologicalReaction>
</comment>
<comment type="caution">
    <text evidence="8">The sequence shown here is derived from an EMBL/GenBank/DDBJ whole genome shotgun (WGS) entry which is preliminary data.</text>
</comment>
<evidence type="ECO:0000256" key="4">
    <source>
        <dbReference type="ARBA" id="ARBA00023027"/>
    </source>
</evidence>
<dbReference type="EC" id="1.6.5.-" evidence="6"/>
<gene>
    <name evidence="6" type="primary">azoR</name>
    <name evidence="8" type="ORF">ACINKY_01050</name>
</gene>
<evidence type="ECO:0000256" key="1">
    <source>
        <dbReference type="ARBA" id="ARBA00022630"/>
    </source>
</evidence>
<dbReference type="Gene3D" id="3.40.50.360">
    <property type="match status" value="1"/>
</dbReference>
<dbReference type="InterPro" id="IPR029039">
    <property type="entry name" value="Flavoprotein-like_sf"/>
</dbReference>
<dbReference type="SUPFAM" id="SSF52218">
    <property type="entry name" value="Flavoproteins"/>
    <property type="match status" value="1"/>
</dbReference>
<evidence type="ECO:0000313" key="8">
    <source>
        <dbReference type="EMBL" id="MFK0520768.1"/>
    </source>
</evidence>
<dbReference type="Pfam" id="PF02525">
    <property type="entry name" value="Flavodoxin_2"/>
    <property type="match status" value="1"/>
</dbReference>
<dbReference type="PANTHER" id="PTHR43741">
    <property type="entry name" value="FMN-DEPENDENT NADH-AZOREDUCTASE 1"/>
    <property type="match status" value="1"/>
</dbReference>
<evidence type="ECO:0000256" key="6">
    <source>
        <dbReference type="HAMAP-Rule" id="MF_01216"/>
    </source>
</evidence>
<dbReference type="NCBIfam" id="NF010075">
    <property type="entry name" value="PRK13556.1"/>
    <property type="match status" value="1"/>
</dbReference>
<keyword evidence="9" id="KW-1185">Reference proteome</keyword>
<comment type="cofactor">
    <cofactor evidence="6">
        <name>FMN</name>
        <dbReference type="ChEBI" id="CHEBI:58210"/>
    </cofactor>
    <text evidence="6">Binds 1 FMN per subunit.</text>
</comment>
<reference evidence="8 9" key="1">
    <citation type="submission" date="2024-11" db="EMBL/GenBank/DDBJ databases">
        <title>Identification and Characterization of a Novel Fosfomycin Bacillithiol Transferase FosB8 in Paenibacillus illinoisensis.</title>
        <authorList>
            <person name="Lu W."/>
        </authorList>
    </citation>
    <scope>NUCLEOTIDE SEQUENCE [LARGE SCALE GENOMIC DNA]</scope>
    <source>
        <strain evidence="8 9">WP77</strain>
    </source>
</reference>
<dbReference type="EC" id="1.7.1.17" evidence="6"/>
<evidence type="ECO:0000313" key="9">
    <source>
        <dbReference type="Proteomes" id="UP001618531"/>
    </source>
</evidence>
<dbReference type="GO" id="GO:0016491">
    <property type="term" value="F:oxidoreductase activity"/>
    <property type="evidence" value="ECO:0007669"/>
    <property type="project" value="UniProtKB-KW"/>
</dbReference>
<dbReference type="RefSeq" id="WP_402873007.1">
    <property type="nucleotide sequence ID" value="NZ_JBIYSL010000001.1"/>
</dbReference>
<comment type="catalytic activity">
    <reaction evidence="6">
        <text>2 a quinone + NADH + H(+) = 2 a 1,4-benzosemiquinone + NAD(+)</text>
        <dbReference type="Rhea" id="RHEA:65952"/>
        <dbReference type="ChEBI" id="CHEBI:15378"/>
        <dbReference type="ChEBI" id="CHEBI:57540"/>
        <dbReference type="ChEBI" id="CHEBI:57945"/>
        <dbReference type="ChEBI" id="CHEBI:132124"/>
        <dbReference type="ChEBI" id="CHEBI:134225"/>
    </reaction>
</comment>
<dbReference type="InterPro" id="IPR023048">
    <property type="entry name" value="NADH:quinone_OxRdtase_FMN_depd"/>
</dbReference>
<name>A0ABW8HM84_9BACL</name>
<dbReference type="PANTHER" id="PTHR43741:SF4">
    <property type="entry name" value="FMN-DEPENDENT NADH:QUINONE OXIDOREDUCTASE"/>
    <property type="match status" value="1"/>
</dbReference>
<comment type="caution">
    <text evidence="6">Lacks conserved residue(s) required for the propagation of feature annotation.</text>
</comment>
<comment type="function">
    <text evidence="6">Also exhibits azoreductase activity. Catalyzes the reductive cleavage of the azo bond in aromatic azo compounds to the corresponding amines.</text>
</comment>
<dbReference type="EMBL" id="JBIYSL010000001">
    <property type="protein sequence ID" value="MFK0520768.1"/>
    <property type="molecule type" value="Genomic_DNA"/>
</dbReference>
<evidence type="ECO:0000256" key="5">
    <source>
        <dbReference type="ARBA" id="ARBA00048542"/>
    </source>
</evidence>
<evidence type="ECO:0000256" key="3">
    <source>
        <dbReference type="ARBA" id="ARBA00023002"/>
    </source>
</evidence>
<comment type="similarity">
    <text evidence="6">Belongs to the azoreductase type 1 family.</text>
</comment>
<sequence>MLYSLRFQEKHSYILINGGTNMSNILFVKANDRPADQAVSVKLYDAFLSAYKESHPGDTITELDLYNTDIPYYGNTVITGGYKAANGIEATAEEQQAAALAAQLQDQFLAADKVVFAFPLWNFTVPAPLVNYISYLSQAGKMFKYTAEGPVGLVGDKKVALLNARGGVYSVEPMASAEMSVKYVTNVLNFWGIQNPELVIVEGHNASPDRSQEIVDAGLKLATEVAASF</sequence>
<accession>A0ABW8HM84</accession>
<keyword evidence="3 6" id="KW-0560">Oxidoreductase</keyword>
<organism evidence="8 9">
    <name type="scientific">Paenibacillus illinoisensis</name>
    <dbReference type="NCBI Taxonomy" id="59845"/>
    <lineage>
        <taxon>Bacteria</taxon>
        <taxon>Bacillati</taxon>
        <taxon>Bacillota</taxon>
        <taxon>Bacilli</taxon>
        <taxon>Bacillales</taxon>
        <taxon>Paenibacillaceae</taxon>
        <taxon>Paenibacillus</taxon>
    </lineage>
</organism>
<dbReference type="InterPro" id="IPR003680">
    <property type="entry name" value="Flavodoxin_fold"/>
</dbReference>
<keyword evidence="2 6" id="KW-0288">FMN</keyword>
<dbReference type="Proteomes" id="UP001618531">
    <property type="component" value="Unassembled WGS sequence"/>
</dbReference>
<dbReference type="HAMAP" id="MF_01216">
    <property type="entry name" value="Azoreductase_type1"/>
    <property type="match status" value="1"/>
</dbReference>
<evidence type="ECO:0000256" key="2">
    <source>
        <dbReference type="ARBA" id="ARBA00022643"/>
    </source>
</evidence>
<keyword evidence="1 6" id="KW-0285">Flavoprotein</keyword>
<feature type="domain" description="Flavodoxin-like fold" evidence="7">
    <location>
        <begin position="24"/>
        <end position="218"/>
    </location>
</feature>
<keyword evidence="4 6" id="KW-0520">NAD</keyword>
<comment type="function">
    <text evidence="6">Quinone reductase that provides resistance to thiol-specific stress caused by electrophilic quinones.</text>
</comment>
<comment type="subunit">
    <text evidence="6">Homodimer.</text>
</comment>
<proteinExistence type="inferred from homology"/>
<protein>
    <recommendedName>
        <fullName evidence="6">FMN dependent NADH:quinone oxidoreductase</fullName>
        <ecNumber evidence="6">1.6.5.-</ecNumber>
    </recommendedName>
    <alternativeName>
        <fullName evidence="6">Azo-dye reductase</fullName>
    </alternativeName>
    <alternativeName>
        <fullName evidence="6">FMN-dependent NADH-azo compound oxidoreductase</fullName>
    </alternativeName>
    <alternativeName>
        <fullName evidence="6">FMN-dependent NADH-azoreductase</fullName>
        <ecNumber evidence="6">1.7.1.17</ecNumber>
    </alternativeName>
</protein>
<dbReference type="InterPro" id="IPR050104">
    <property type="entry name" value="FMN-dep_NADH:Q_OxRdtase_AzoR1"/>
</dbReference>